<dbReference type="AlphaFoldDB" id="A0A1E4R4Q7"/>
<dbReference type="OrthoDB" id="1850874at2"/>
<dbReference type="EMBL" id="MECQ01000001">
    <property type="protein sequence ID" value="ODV55462.1"/>
    <property type="molecule type" value="Genomic_DNA"/>
</dbReference>
<organism evidence="1 2">
    <name type="scientific">Lysinibacillus fusiformis</name>
    <dbReference type="NCBI Taxonomy" id="28031"/>
    <lineage>
        <taxon>Bacteria</taxon>
        <taxon>Bacillati</taxon>
        <taxon>Bacillota</taxon>
        <taxon>Bacilli</taxon>
        <taxon>Bacillales</taxon>
        <taxon>Bacillaceae</taxon>
        <taxon>Lysinibacillus</taxon>
    </lineage>
</organism>
<gene>
    <name evidence="1" type="ORF">BG258_05870</name>
</gene>
<evidence type="ECO:0000313" key="1">
    <source>
        <dbReference type="EMBL" id="ODV55462.1"/>
    </source>
</evidence>
<comment type="caution">
    <text evidence="1">The sequence shown here is derived from an EMBL/GenBank/DDBJ whole genome shotgun (WGS) entry which is preliminary data.</text>
</comment>
<accession>A0A1E4R4Q7</accession>
<evidence type="ECO:0000313" key="2">
    <source>
        <dbReference type="Proteomes" id="UP000094784"/>
    </source>
</evidence>
<dbReference type="Pfam" id="PF04883">
    <property type="entry name" value="HK97-gp10_like"/>
    <property type="match status" value="1"/>
</dbReference>
<protein>
    <submittedName>
        <fullName evidence="1">Uncharacterized protein</fullName>
    </submittedName>
</protein>
<dbReference type="RefSeq" id="WP_069480548.1">
    <property type="nucleotide sequence ID" value="NZ_KV766182.1"/>
</dbReference>
<dbReference type="InterPro" id="IPR010064">
    <property type="entry name" value="HK97-gp10_tail"/>
</dbReference>
<name>A0A1E4R4Q7_9BACI</name>
<reference evidence="1 2" key="1">
    <citation type="submission" date="2016-09" db="EMBL/GenBank/DDBJ databases">
        <title>Draft genome sequence of the soil isolate, Lysinibacillus fusiformis M5, a potential hypoxanthine producer.</title>
        <authorList>
            <person name="Gallegos-Monterrosa R."/>
            <person name="Maroti G."/>
            <person name="Balint B."/>
            <person name="Kovacs A.T."/>
        </authorList>
    </citation>
    <scope>NUCLEOTIDE SEQUENCE [LARGE SCALE GENOMIC DNA]</scope>
    <source>
        <strain evidence="1 2">M5</strain>
    </source>
</reference>
<dbReference type="Proteomes" id="UP000094784">
    <property type="component" value="Unassembled WGS sequence"/>
</dbReference>
<sequence>MGRGGRVDLRQLKAFERKLAKLASGDFERFCEAAAKELAARLLGKVIRRTPVDDGTLRRGWTAKTHAEAESGSSKNAKEYAESLGVQKQGNVYELTVINPVEYAQYVEFGHRTRNHQGWKNGLFMMTISADEVEQQAPVILERKLFEMLRESFDGD</sequence>
<proteinExistence type="predicted"/>